<dbReference type="CDD" id="cd05941">
    <property type="entry name" value="MCS"/>
    <property type="match status" value="1"/>
</dbReference>
<accession>A0A395SAM4</accession>
<dbReference type="InterPro" id="IPR000873">
    <property type="entry name" value="AMP-dep_synth/lig_dom"/>
</dbReference>
<dbReference type="GO" id="GO:0031956">
    <property type="term" value="F:medium-chain fatty acid-CoA ligase activity"/>
    <property type="evidence" value="ECO:0007669"/>
    <property type="project" value="TreeGrafter"/>
</dbReference>
<dbReference type="Gene3D" id="3.30.300.30">
    <property type="match status" value="1"/>
</dbReference>
<dbReference type="PANTHER" id="PTHR43201">
    <property type="entry name" value="ACYL-COA SYNTHETASE"/>
    <property type="match status" value="1"/>
</dbReference>
<dbReference type="Pfam" id="PF13193">
    <property type="entry name" value="AMP-binding_C"/>
    <property type="match status" value="1"/>
</dbReference>
<organism evidence="3 4">
    <name type="scientific">Fusarium longipes</name>
    <dbReference type="NCBI Taxonomy" id="694270"/>
    <lineage>
        <taxon>Eukaryota</taxon>
        <taxon>Fungi</taxon>
        <taxon>Dikarya</taxon>
        <taxon>Ascomycota</taxon>
        <taxon>Pezizomycotina</taxon>
        <taxon>Sordariomycetes</taxon>
        <taxon>Hypocreomycetidae</taxon>
        <taxon>Hypocreales</taxon>
        <taxon>Nectriaceae</taxon>
        <taxon>Fusarium</taxon>
    </lineage>
</organism>
<evidence type="ECO:0000259" key="1">
    <source>
        <dbReference type="Pfam" id="PF00501"/>
    </source>
</evidence>
<dbReference type="InterPro" id="IPR042099">
    <property type="entry name" value="ANL_N_sf"/>
</dbReference>
<dbReference type="SUPFAM" id="SSF56801">
    <property type="entry name" value="Acetyl-CoA synthetase-like"/>
    <property type="match status" value="1"/>
</dbReference>
<gene>
    <name evidence="3" type="ORF">FLONG3_7796</name>
</gene>
<dbReference type="GO" id="GO:0006631">
    <property type="term" value="P:fatty acid metabolic process"/>
    <property type="evidence" value="ECO:0007669"/>
    <property type="project" value="TreeGrafter"/>
</dbReference>
<dbReference type="AlphaFoldDB" id="A0A395SAM4"/>
<reference evidence="3 4" key="1">
    <citation type="journal article" date="2018" name="PLoS Pathog.">
        <title>Evolution of structural diversity of trichothecenes, a family of toxins produced by plant pathogenic and entomopathogenic fungi.</title>
        <authorList>
            <person name="Proctor R.H."/>
            <person name="McCormick S.P."/>
            <person name="Kim H.S."/>
            <person name="Cardoza R.E."/>
            <person name="Stanley A.M."/>
            <person name="Lindo L."/>
            <person name="Kelly A."/>
            <person name="Brown D.W."/>
            <person name="Lee T."/>
            <person name="Vaughan M.M."/>
            <person name="Alexander N.J."/>
            <person name="Busman M."/>
            <person name="Gutierrez S."/>
        </authorList>
    </citation>
    <scope>NUCLEOTIDE SEQUENCE [LARGE SCALE GENOMIC DNA]</scope>
    <source>
        <strain evidence="3 4">NRRL 20695</strain>
    </source>
</reference>
<evidence type="ECO:0000313" key="4">
    <source>
        <dbReference type="Proteomes" id="UP000266234"/>
    </source>
</evidence>
<proteinExistence type="predicted"/>
<sequence>MPFLSSPSSNNPTTLQRSSFLEAIQKHEPYSLAVVENASGASFSYNILINSIAHAKEELLAQAGRTDISGERIAFMVEAGYEYVGIVIARHLDCLDGRKTHNVRTDQVTVTLLAILASNAIALPLAPAFPAPELRYILENSEALVLISSSKYATKTKEVISKDLANPPLFYQLDGTGHAVAETKQVELGEISDSQQGGMMLFTSGTTARPKGVVLSQANLTAQASSLLEAWRYSPTDRLLHVLPLHHIHGTVNALLTPLLAGSSVEFMYPFTVDSVWKRLSAPFLKTSNDKTQLPISFFTAVPTIWARLLKSHASLSPEMQKAGKEAISPQNLRLNFSGSAALPKPIRDGWIQLSDGNILLERYGMTEVGMALSCGLADVDRVDGSVGWPLPSVEARLMETDDETGAQTVVQPGEEIDVATGKERIGEIQLRGPTIFTGYWRNPEATAKEFTTDGWFKTGDIAIRRSVPGSGKGESGSWARGPAYFIQGRRSADIIKTGGEKVSALEVEREILSLDQIDECAVVGLPSESWGQKVAAVVTLSQKAEDGMTLQQLRSALKPKITAYKIPQDLQIVETLPRNAMGKINKKELINSVFGTAEKIRRRSIDLGARR</sequence>
<protein>
    <submittedName>
        <fullName evidence="3">Acyl-synthetase family member mitochondrial</fullName>
    </submittedName>
</protein>
<dbReference type="InterPro" id="IPR025110">
    <property type="entry name" value="AMP-bd_C"/>
</dbReference>
<keyword evidence="4" id="KW-1185">Reference proteome</keyword>
<dbReference type="Gene3D" id="3.40.50.12780">
    <property type="entry name" value="N-terminal domain of ligase-like"/>
    <property type="match status" value="1"/>
</dbReference>
<feature type="domain" description="AMP-binding enzyme C-terminal" evidence="2">
    <location>
        <begin position="507"/>
        <end position="584"/>
    </location>
</feature>
<dbReference type="EMBL" id="PXOG01000183">
    <property type="protein sequence ID" value="RGP69400.1"/>
    <property type="molecule type" value="Genomic_DNA"/>
</dbReference>
<dbReference type="PANTHER" id="PTHR43201:SF28">
    <property type="entry name" value="ENZYME, PUTATIVE (AFU_ORTHOLOGUE AFUA_7G01530)-RELATED"/>
    <property type="match status" value="1"/>
</dbReference>
<dbReference type="STRING" id="694270.A0A395SAM4"/>
<evidence type="ECO:0000259" key="2">
    <source>
        <dbReference type="Pfam" id="PF13193"/>
    </source>
</evidence>
<comment type="caution">
    <text evidence="3">The sequence shown here is derived from an EMBL/GenBank/DDBJ whole genome shotgun (WGS) entry which is preliminary data.</text>
</comment>
<name>A0A395SAM4_9HYPO</name>
<evidence type="ECO:0000313" key="3">
    <source>
        <dbReference type="EMBL" id="RGP69400.1"/>
    </source>
</evidence>
<feature type="domain" description="AMP-dependent synthetase/ligase" evidence="1">
    <location>
        <begin position="106"/>
        <end position="441"/>
    </location>
</feature>
<dbReference type="Pfam" id="PF00501">
    <property type="entry name" value="AMP-binding"/>
    <property type="match status" value="1"/>
</dbReference>
<dbReference type="InterPro" id="IPR045851">
    <property type="entry name" value="AMP-bd_C_sf"/>
</dbReference>
<dbReference type="Proteomes" id="UP000266234">
    <property type="component" value="Unassembled WGS sequence"/>
</dbReference>
<dbReference type="OrthoDB" id="2962993at2759"/>